<evidence type="ECO:0000313" key="2">
    <source>
        <dbReference type="Proteomes" id="UP001475781"/>
    </source>
</evidence>
<dbReference type="RefSeq" id="WP_341581248.1">
    <property type="nucleotide sequence ID" value="NZ_CP101118.1"/>
</dbReference>
<organism evidence="1 2">
    <name type="scientific">Marinobacter metalliresistant</name>
    <dbReference type="NCBI Taxonomy" id="2961995"/>
    <lineage>
        <taxon>Bacteria</taxon>
        <taxon>Pseudomonadati</taxon>
        <taxon>Pseudomonadota</taxon>
        <taxon>Gammaproteobacteria</taxon>
        <taxon>Pseudomonadales</taxon>
        <taxon>Marinobacteraceae</taxon>
        <taxon>Marinobacter</taxon>
    </lineage>
</organism>
<reference evidence="1 2" key="1">
    <citation type="submission" date="2022-07" db="EMBL/GenBank/DDBJ databases">
        <title>A copper resistant bacterium isolated from sediment samples of deep sea hydrothermal areas.</title>
        <authorList>
            <person name="Zeng X."/>
        </authorList>
    </citation>
    <scope>NUCLEOTIDE SEQUENCE [LARGE SCALE GENOMIC DNA]</scope>
    <source>
        <strain evidence="2">CuT 6</strain>
    </source>
</reference>
<keyword evidence="2" id="KW-1185">Reference proteome</keyword>
<gene>
    <name evidence="1" type="ORF">NLK58_15475</name>
</gene>
<protein>
    <submittedName>
        <fullName evidence="1">Uncharacterized protein</fullName>
    </submittedName>
</protein>
<evidence type="ECO:0000313" key="1">
    <source>
        <dbReference type="EMBL" id="WZF87726.1"/>
    </source>
</evidence>
<dbReference type="Proteomes" id="UP001475781">
    <property type="component" value="Chromosome"/>
</dbReference>
<proteinExistence type="predicted"/>
<sequence length="165" mass="17892">MGTSSLIQVLKLGHIGFGIEVATLHNLRQFAAAFIFRDGPGSIGREAPIHLLLVGLSVIAVVTGAIEKDASLNPDFGAAFFFGRIIRRFVWHAFINQCAFLSGTALRPRKLNWRKPGIFLIQGIAQHRLIGNVISGTKHGLSFLLTARHHLAGTGYIQRGGGIPF</sequence>
<dbReference type="EMBL" id="CP101118">
    <property type="protein sequence ID" value="WZF87726.1"/>
    <property type="molecule type" value="Genomic_DNA"/>
</dbReference>
<name>A0ABZ2VZN7_9GAMM</name>
<accession>A0ABZ2VZN7</accession>